<proteinExistence type="inferred from homology"/>
<dbReference type="SMR" id="A0ABD8DCJ9"/>
<protein>
    <submittedName>
        <fullName evidence="12">Doublesex- and mab-3-related transcription factor DM-W</fullName>
    </submittedName>
</protein>
<keyword evidence="2 8" id="KW-0479">Metal-binding</keyword>
<evidence type="ECO:0000313" key="11">
    <source>
        <dbReference type="Proteomes" id="UP000186698"/>
    </source>
</evidence>
<evidence type="ECO:0000259" key="10">
    <source>
        <dbReference type="PROSITE" id="PS50809"/>
    </source>
</evidence>
<comment type="similarity">
    <text evidence="1">Belongs to the DMRT family.</text>
</comment>
<organism evidence="11 12">
    <name type="scientific">Xenopus laevis</name>
    <name type="common">African clawed frog</name>
    <dbReference type="NCBI Taxonomy" id="8355"/>
    <lineage>
        <taxon>Eukaryota</taxon>
        <taxon>Metazoa</taxon>
        <taxon>Chordata</taxon>
        <taxon>Craniata</taxon>
        <taxon>Vertebrata</taxon>
        <taxon>Euteleostomi</taxon>
        <taxon>Amphibia</taxon>
        <taxon>Batrachia</taxon>
        <taxon>Anura</taxon>
        <taxon>Pipoidea</taxon>
        <taxon>Pipidae</taxon>
        <taxon>Xenopodinae</taxon>
        <taxon>Xenopus</taxon>
        <taxon>Xenopus</taxon>
    </lineage>
</organism>
<dbReference type="GeneID" id="100137717"/>
<dbReference type="GO" id="GO:0046872">
    <property type="term" value="F:metal ion binding"/>
    <property type="evidence" value="ECO:0007669"/>
    <property type="project" value="UniProtKB-KW"/>
</dbReference>
<dbReference type="PROSITE" id="PS40000">
    <property type="entry name" value="DM_1"/>
    <property type="match status" value="1"/>
</dbReference>
<evidence type="ECO:0000313" key="12">
    <source>
        <dbReference type="RefSeq" id="NP_001108314.1"/>
    </source>
</evidence>
<dbReference type="FunFam" id="4.10.1040.10:FF:000001">
    <property type="entry name" value="doublesex- and mab-3-related transcription factor 1"/>
    <property type="match status" value="1"/>
</dbReference>
<accession>A0ABD8DCJ9</accession>
<evidence type="ECO:0000256" key="2">
    <source>
        <dbReference type="ARBA" id="ARBA00022723"/>
    </source>
</evidence>
<dbReference type="InterPro" id="IPR026607">
    <property type="entry name" value="DMRT"/>
</dbReference>
<dbReference type="RefSeq" id="NP_001108314.1">
    <property type="nucleotide sequence ID" value="NM_001114842.1"/>
</dbReference>
<reference evidence="12" key="3">
    <citation type="submission" date="2025-08" db="UniProtKB">
        <authorList>
            <consortium name="RefSeq"/>
        </authorList>
    </citation>
    <scope>IDENTIFICATION</scope>
</reference>
<sequence length="194" mass="21489">MQNNEEPYNTGQYPSGPHGKKSPRLHKCARCRNHGYATPLKGHKRFCIWRDCQCQKCSLITERQRVIAAQVALQRQQAQEEELGIYHPIPLPIAAVIKREHGGSSSQLMLESSSTQTTSTPTSAEWIKEEEVAKPAAGLFAPPPSSEEMGMTLAAVGAADAATQTDQPGHLFNMMSAMIQQLMDMSWELQQGWI</sequence>
<dbReference type="GO" id="GO:0003677">
    <property type="term" value="F:DNA binding"/>
    <property type="evidence" value="ECO:0007669"/>
    <property type="project" value="UniProtKB-UniRule"/>
</dbReference>
<feature type="region of interest" description="Disordered" evidence="9">
    <location>
        <begin position="1"/>
        <end position="23"/>
    </location>
</feature>
<dbReference type="PROSITE" id="PS50809">
    <property type="entry name" value="DM_2"/>
    <property type="match status" value="1"/>
</dbReference>
<keyword evidence="5 8" id="KW-0238">DNA-binding</keyword>
<feature type="domain" description="DM" evidence="10">
    <location>
        <begin position="28"/>
        <end position="75"/>
    </location>
</feature>
<dbReference type="InterPro" id="IPR001275">
    <property type="entry name" value="DM_DNA-bd"/>
</dbReference>
<dbReference type="Pfam" id="PF00751">
    <property type="entry name" value="DM"/>
    <property type="match status" value="1"/>
</dbReference>
<reference evidence="12" key="2">
    <citation type="journal article" date="2010" name="Development">
        <title>Opposite roles of DMRT1 and its W-linked paralogue, DM-W, in sexual dimorphism of Xenopus laevis: implications of a ZZ/ZW-type sex-determining system.</title>
        <authorList>
            <person name="Yoshimoto S."/>
            <person name="Ikeda N."/>
            <person name="Izutsu Y."/>
            <person name="Shiba T."/>
            <person name="Takamatsu N."/>
            <person name="Ito M."/>
        </authorList>
    </citation>
    <scope>NUCLEOTIDE SEQUENCE</scope>
</reference>
<dbReference type="Gene3D" id="4.10.1040.10">
    <property type="entry name" value="DM DNA-binding domain"/>
    <property type="match status" value="1"/>
</dbReference>
<keyword evidence="11" id="KW-1185">Reference proteome</keyword>
<dbReference type="GO" id="GO:0005634">
    <property type="term" value="C:nucleus"/>
    <property type="evidence" value="ECO:0007669"/>
    <property type="project" value="UniProtKB-SubCell"/>
</dbReference>
<dbReference type="InterPro" id="IPR022114">
    <property type="entry name" value="DMRT1-like"/>
</dbReference>
<feature type="DNA-binding region" description="DM" evidence="8">
    <location>
        <begin position="28"/>
        <end position="75"/>
    </location>
</feature>
<evidence type="ECO:0000256" key="1">
    <source>
        <dbReference type="ARBA" id="ARBA00006834"/>
    </source>
</evidence>
<dbReference type="PANTHER" id="PTHR12322:SF70">
    <property type="entry name" value="DOUBLESEX- AND MAB-3-RELATED TRANSCRIPTION FACTOR 1"/>
    <property type="match status" value="1"/>
</dbReference>
<dbReference type="Pfam" id="PF12374">
    <property type="entry name" value="Dmrt1"/>
    <property type="match status" value="1"/>
</dbReference>
<dbReference type="KEGG" id="xla:100137717"/>
<evidence type="ECO:0000256" key="9">
    <source>
        <dbReference type="SAM" id="MobiDB-lite"/>
    </source>
</evidence>
<feature type="compositionally biased region" description="Polar residues" evidence="9">
    <location>
        <begin position="1"/>
        <end position="13"/>
    </location>
</feature>
<name>A0ABD8DCJ9_XENLA</name>
<comment type="subcellular location">
    <subcellularLocation>
        <location evidence="8">Nucleus</location>
    </subcellularLocation>
</comment>
<evidence type="ECO:0000256" key="4">
    <source>
        <dbReference type="ARBA" id="ARBA00023015"/>
    </source>
</evidence>
<evidence type="ECO:0000256" key="3">
    <source>
        <dbReference type="ARBA" id="ARBA00022833"/>
    </source>
</evidence>
<evidence type="ECO:0000256" key="7">
    <source>
        <dbReference type="ARBA" id="ARBA00023242"/>
    </source>
</evidence>
<dbReference type="Proteomes" id="UP000186698">
    <property type="component" value="Chromosome 2L"/>
</dbReference>
<dbReference type="AlphaFoldDB" id="A0ABD8DCJ9"/>
<dbReference type="PANTHER" id="PTHR12322">
    <property type="entry name" value="DOUBLESEX AND MAB-3 RELATED TRANSCRIPTION FACTOR DMRT"/>
    <property type="match status" value="1"/>
</dbReference>
<dbReference type="GO" id="GO:0048731">
    <property type="term" value="P:system development"/>
    <property type="evidence" value="ECO:0007669"/>
    <property type="project" value="UniProtKB-ARBA"/>
</dbReference>
<dbReference type="SUPFAM" id="SSF82927">
    <property type="entry name" value="Cysteine-rich DNA binding domain, (DM domain)"/>
    <property type="match status" value="1"/>
</dbReference>
<gene>
    <name evidence="12" type="primary">xdm-w</name>
    <name evidence="12" type="synonym">x-dmw</name>
</gene>
<keyword evidence="6" id="KW-0804">Transcription</keyword>
<dbReference type="InterPro" id="IPR036407">
    <property type="entry name" value="DM_DNA-bd_sf"/>
</dbReference>
<keyword evidence="4" id="KW-0805">Transcription regulation</keyword>
<dbReference type="SMART" id="SM00301">
    <property type="entry name" value="DM"/>
    <property type="match status" value="1"/>
</dbReference>
<keyword evidence="7 8" id="KW-0539">Nucleus</keyword>
<evidence type="ECO:0000256" key="6">
    <source>
        <dbReference type="ARBA" id="ARBA00023163"/>
    </source>
</evidence>
<evidence type="ECO:0000256" key="8">
    <source>
        <dbReference type="PROSITE-ProRule" id="PRU00070"/>
    </source>
</evidence>
<reference evidence="12" key="1">
    <citation type="journal article" date="2008" name="Proc. Natl. Acad. Sci. U.S.A.">
        <title>A W-linked DM-domain gene, DM-W, participates in primary ovary development in Xenopus laevis.</title>
        <authorList>
            <person name="Yoshimoto S."/>
            <person name="Okada E."/>
            <person name="Umemoto H."/>
            <person name="Tamura K."/>
            <person name="Uno Y."/>
            <person name="Nishida-Umehara C."/>
            <person name="Matsuda Y."/>
            <person name="Takamatsu N."/>
            <person name="Shiba T."/>
            <person name="Ito M."/>
        </authorList>
    </citation>
    <scope>NUCLEOTIDE SEQUENCE</scope>
</reference>
<keyword evidence="3 8" id="KW-0862">Zinc</keyword>
<evidence type="ECO:0000256" key="5">
    <source>
        <dbReference type="ARBA" id="ARBA00023125"/>
    </source>
</evidence>